<feature type="transmembrane region" description="Helical" evidence="7">
    <location>
        <begin position="416"/>
        <end position="435"/>
    </location>
</feature>
<evidence type="ECO:0000256" key="1">
    <source>
        <dbReference type="ARBA" id="ARBA00004141"/>
    </source>
</evidence>
<organism evidence="9 10">
    <name type="scientific">Cristinia sonorae</name>
    <dbReference type="NCBI Taxonomy" id="1940300"/>
    <lineage>
        <taxon>Eukaryota</taxon>
        <taxon>Fungi</taxon>
        <taxon>Dikarya</taxon>
        <taxon>Basidiomycota</taxon>
        <taxon>Agaricomycotina</taxon>
        <taxon>Agaricomycetes</taxon>
        <taxon>Agaricomycetidae</taxon>
        <taxon>Agaricales</taxon>
        <taxon>Pleurotineae</taxon>
        <taxon>Stephanosporaceae</taxon>
        <taxon>Cristinia</taxon>
    </lineage>
</organism>
<dbReference type="GO" id="GO:0022857">
    <property type="term" value="F:transmembrane transporter activity"/>
    <property type="evidence" value="ECO:0007669"/>
    <property type="project" value="InterPro"/>
</dbReference>
<evidence type="ECO:0000256" key="4">
    <source>
        <dbReference type="ARBA" id="ARBA00022989"/>
    </source>
</evidence>
<feature type="transmembrane region" description="Helical" evidence="7">
    <location>
        <begin position="318"/>
        <end position="338"/>
    </location>
</feature>
<dbReference type="EMBL" id="JAEVFJ010000017">
    <property type="protein sequence ID" value="KAH8100132.1"/>
    <property type="molecule type" value="Genomic_DNA"/>
</dbReference>
<evidence type="ECO:0000313" key="9">
    <source>
        <dbReference type="EMBL" id="KAH8100132.1"/>
    </source>
</evidence>
<feature type="transmembrane region" description="Helical" evidence="7">
    <location>
        <begin position="215"/>
        <end position="237"/>
    </location>
</feature>
<feature type="transmembrane region" description="Helical" evidence="7">
    <location>
        <begin position="273"/>
        <end position="298"/>
    </location>
</feature>
<dbReference type="AlphaFoldDB" id="A0A8K0UNP6"/>
<sequence>MDSSADIDEQTPLLSPVSQTQREEKKDLPTGRSRVTPLPKVQMSTLMLLQLAEPITSQCIYPFINQLITELDITGGDERKVGYYAGMIQSLFFATEALFVLQWSMLSDRIGRKPVLLTGMAGLCISMICFGLSRTFRGLVISRCLVGMLNGNTGVMKSMMSELTDSTNIAQAFALIPIVWSAGATVGPFMGGTLAKPHDRWPEVFSHPFWRQYPYFLPCAASAAFSALIFIIVSIFLKETIPTKRKLVSEPESLTDFLPKSASECEPPTLRNVMIWPVIISVANYGLLALFDIAWAAIQPLFYATPIEFGGLGMSPATIGVVLGVLGFSNGVFQGLFFASFVRRWGLKKVFMTAMSAFMVIFSLFPVINGVAKKAGGVTPLVWTLIAVQMFMVLVMDTAYGCIFLYIASAAPSKRYLGATNGLGQVVASILRAVGPATSTSLFAMSHEYNWLGGNAVFIVLVVASGLSLFICNMLPKEQWPREEDRQDQY</sequence>
<dbReference type="Pfam" id="PF07690">
    <property type="entry name" value="MFS_1"/>
    <property type="match status" value="1"/>
</dbReference>
<feature type="transmembrane region" description="Helical" evidence="7">
    <location>
        <begin position="381"/>
        <end position="407"/>
    </location>
</feature>
<evidence type="ECO:0000313" key="10">
    <source>
        <dbReference type="Proteomes" id="UP000813824"/>
    </source>
</evidence>
<dbReference type="Proteomes" id="UP000813824">
    <property type="component" value="Unassembled WGS sequence"/>
</dbReference>
<proteinExistence type="predicted"/>
<accession>A0A8K0UNP6</accession>
<keyword evidence="2" id="KW-0813">Transport</keyword>
<protein>
    <submittedName>
        <fullName evidence="9">MFS general substrate transporter</fullName>
    </submittedName>
</protein>
<keyword evidence="10" id="KW-1185">Reference proteome</keyword>
<comment type="caution">
    <text evidence="9">The sequence shown here is derived from an EMBL/GenBank/DDBJ whole genome shotgun (WGS) entry which is preliminary data.</text>
</comment>
<dbReference type="SUPFAM" id="SSF103473">
    <property type="entry name" value="MFS general substrate transporter"/>
    <property type="match status" value="1"/>
</dbReference>
<feature type="transmembrane region" description="Helical" evidence="7">
    <location>
        <begin position="350"/>
        <end position="369"/>
    </location>
</feature>
<dbReference type="OrthoDB" id="419616at2759"/>
<dbReference type="CDD" id="cd17330">
    <property type="entry name" value="MFS_SLC46_TetA_like"/>
    <property type="match status" value="1"/>
</dbReference>
<dbReference type="PANTHER" id="PTHR23504:SF15">
    <property type="entry name" value="MAJOR FACILITATOR SUPERFAMILY (MFS) PROFILE DOMAIN-CONTAINING PROTEIN"/>
    <property type="match status" value="1"/>
</dbReference>
<evidence type="ECO:0000256" key="3">
    <source>
        <dbReference type="ARBA" id="ARBA00022692"/>
    </source>
</evidence>
<name>A0A8K0UNP6_9AGAR</name>
<dbReference type="Gene3D" id="1.20.1250.20">
    <property type="entry name" value="MFS general substrate transporter like domains"/>
    <property type="match status" value="1"/>
</dbReference>
<feature type="domain" description="Major facilitator superfamily (MFS) profile" evidence="8">
    <location>
        <begin position="42"/>
        <end position="480"/>
    </location>
</feature>
<feature type="transmembrane region" description="Helical" evidence="7">
    <location>
        <begin position="115"/>
        <end position="133"/>
    </location>
</feature>
<dbReference type="PANTHER" id="PTHR23504">
    <property type="entry name" value="MAJOR FACILITATOR SUPERFAMILY DOMAIN-CONTAINING PROTEIN 10"/>
    <property type="match status" value="1"/>
</dbReference>
<evidence type="ECO:0000259" key="8">
    <source>
        <dbReference type="PROSITE" id="PS50850"/>
    </source>
</evidence>
<dbReference type="InterPro" id="IPR036259">
    <property type="entry name" value="MFS_trans_sf"/>
</dbReference>
<keyword evidence="5 7" id="KW-0472">Membrane</keyword>
<dbReference type="InterPro" id="IPR011701">
    <property type="entry name" value="MFS"/>
</dbReference>
<evidence type="ECO:0000256" key="5">
    <source>
        <dbReference type="ARBA" id="ARBA00023136"/>
    </source>
</evidence>
<keyword evidence="3 7" id="KW-0812">Transmembrane</keyword>
<feature type="region of interest" description="Disordered" evidence="6">
    <location>
        <begin position="1"/>
        <end position="36"/>
    </location>
</feature>
<keyword evidence="4 7" id="KW-1133">Transmembrane helix</keyword>
<evidence type="ECO:0000256" key="6">
    <source>
        <dbReference type="SAM" id="MobiDB-lite"/>
    </source>
</evidence>
<gene>
    <name evidence="9" type="ORF">BXZ70DRAFT_893864</name>
</gene>
<dbReference type="PROSITE" id="PS50850">
    <property type="entry name" value="MFS"/>
    <property type="match status" value="1"/>
</dbReference>
<evidence type="ECO:0000256" key="7">
    <source>
        <dbReference type="SAM" id="Phobius"/>
    </source>
</evidence>
<feature type="transmembrane region" description="Helical" evidence="7">
    <location>
        <begin position="455"/>
        <end position="476"/>
    </location>
</feature>
<feature type="transmembrane region" description="Helical" evidence="7">
    <location>
        <begin position="81"/>
        <end position="103"/>
    </location>
</feature>
<evidence type="ECO:0000256" key="2">
    <source>
        <dbReference type="ARBA" id="ARBA00022448"/>
    </source>
</evidence>
<dbReference type="InterPro" id="IPR020846">
    <property type="entry name" value="MFS_dom"/>
</dbReference>
<dbReference type="GO" id="GO:0016020">
    <property type="term" value="C:membrane"/>
    <property type="evidence" value="ECO:0007669"/>
    <property type="project" value="UniProtKB-SubCell"/>
</dbReference>
<feature type="transmembrane region" description="Helical" evidence="7">
    <location>
        <begin position="172"/>
        <end position="195"/>
    </location>
</feature>
<reference evidence="9" key="1">
    <citation type="journal article" date="2021" name="New Phytol.">
        <title>Evolutionary innovations through gain and loss of genes in the ectomycorrhizal Boletales.</title>
        <authorList>
            <person name="Wu G."/>
            <person name="Miyauchi S."/>
            <person name="Morin E."/>
            <person name="Kuo A."/>
            <person name="Drula E."/>
            <person name="Varga T."/>
            <person name="Kohler A."/>
            <person name="Feng B."/>
            <person name="Cao Y."/>
            <person name="Lipzen A."/>
            <person name="Daum C."/>
            <person name="Hundley H."/>
            <person name="Pangilinan J."/>
            <person name="Johnson J."/>
            <person name="Barry K."/>
            <person name="LaButti K."/>
            <person name="Ng V."/>
            <person name="Ahrendt S."/>
            <person name="Min B."/>
            <person name="Choi I.G."/>
            <person name="Park H."/>
            <person name="Plett J.M."/>
            <person name="Magnuson J."/>
            <person name="Spatafora J.W."/>
            <person name="Nagy L.G."/>
            <person name="Henrissat B."/>
            <person name="Grigoriev I.V."/>
            <person name="Yang Z.L."/>
            <person name="Xu J."/>
            <person name="Martin F.M."/>
        </authorList>
    </citation>
    <scope>NUCLEOTIDE SEQUENCE</scope>
    <source>
        <strain evidence="9">KKN 215</strain>
    </source>
</reference>
<comment type="subcellular location">
    <subcellularLocation>
        <location evidence="1">Membrane</location>
        <topology evidence="1">Multi-pass membrane protein</topology>
    </subcellularLocation>
</comment>